<proteinExistence type="predicted"/>
<evidence type="ECO:0000259" key="1">
    <source>
        <dbReference type="PROSITE" id="PS50146"/>
    </source>
</evidence>
<dbReference type="InterPro" id="IPR017438">
    <property type="entry name" value="ATP-NAD_kinase_N"/>
</dbReference>
<protein>
    <recommendedName>
        <fullName evidence="1">DAGKc domain-containing protein</fullName>
    </recommendedName>
</protein>
<dbReference type="STRING" id="1802391.A3D72_00835"/>
<dbReference type="EMBL" id="MGDZ01000010">
    <property type="protein sequence ID" value="OGL74023.1"/>
    <property type="molecule type" value="Genomic_DNA"/>
</dbReference>
<gene>
    <name evidence="2" type="ORF">A3D72_00835</name>
</gene>
<dbReference type="InterPro" id="IPR016064">
    <property type="entry name" value="NAD/diacylglycerol_kinase_sf"/>
</dbReference>
<dbReference type="Pfam" id="PF00781">
    <property type="entry name" value="DAGK_cat"/>
    <property type="match status" value="1"/>
</dbReference>
<dbReference type="Gene3D" id="3.40.50.10330">
    <property type="entry name" value="Probable inorganic polyphosphate/atp-NAD kinase, domain 1"/>
    <property type="match status" value="1"/>
</dbReference>
<sequence length="251" mass="27339">MYQYIYDSFLGQRQYAKVLAEIENRLTDLGIHGKVDRLSPLKSVAEAIDDGVRRGIKTVVAVGNDETLKKVIEVAPNYKVTVGVIPLGSPNRMARLLGIPDGSDACETLSARRAVTVDVGRVNGQYFLSSVSIPGGRVTLDCEGKYRVTPVGAGAVHICNLAAVGGRDLPTHISDPCDGFLDAVIEPAEGRFPWRKKSNKAPTILPLRRISVTSHKPFSALADGRQIRNSIMHLEILPLKLKIIAGKQRMF</sequence>
<dbReference type="Proteomes" id="UP000176303">
    <property type="component" value="Unassembled WGS sequence"/>
</dbReference>
<dbReference type="PROSITE" id="PS50146">
    <property type="entry name" value="DAGK"/>
    <property type="match status" value="1"/>
</dbReference>
<organism evidence="2 3">
    <name type="scientific">Candidatus Uhrbacteria bacterium RIFCSPHIGHO2_02_FULL_57_19</name>
    <dbReference type="NCBI Taxonomy" id="1802391"/>
    <lineage>
        <taxon>Bacteria</taxon>
        <taxon>Candidatus Uhriibacteriota</taxon>
    </lineage>
</organism>
<evidence type="ECO:0000313" key="2">
    <source>
        <dbReference type="EMBL" id="OGL74023.1"/>
    </source>
</evidence>
<comment type="caution">
    <text evidence="2">The sequence shown here is derived from an EMBL/GenBank/DDBJ whole genome shotgun (WGS) entry which is preliminary data.</text>
</comment>
<reference evidence="2 3" key="1">
    <citation type="journal article" date="2016" name="Nat. Commun.">
        <title>Thousands of microbial genomes shed light on interconnected biogeochemical processes in an aquifer system.</title>
        <authorList>
            <person name="Anantharaman K."/>
            <person name="Brown C.T."/>
            <person name="Hug L.A."/>
            <person name="Sharon I."/>
            <person name="Castelle C.J."/>
            <person name="Probst A.J."/>
            <person name="Thomas B.C."/>
            <person name="Singh A."/>
            <person name="Wilkins M.J."/>
            <person name="Karaoz U."/>
            <person name="Brodie E.L."/>
            <person name="Williams K.H."/>
            <person name="Hubbard S.S."/>
            <person name="Banfield J.F."/>
        </authorList>
    </citation>
    <scope>NUCLEOTIDE SEQUENCE [LARGE SCALE GENOMIC DNA]</scope>
</reference>
<dbReference type="AlphaFoldDB" id="A0A1F7U6Z8"/>
<dbReference type="Gene3D" id="2.60.200.40">
    <property type="match status" value="1"/>
</dbReference>
<dbReference type="InterPro" id="IPR001206">
    <property type="entry name" value="Diacylglycerol_kinase_cat_dom"/>
</dbReference>
<feature type="domain" description="DAGKc" evidence="1">
    <location>
        <begin position="44"/>
        <end position="126"/>
    </location>
</feature>
<dbReference type="SUPFAM" id="SSF111331">
    <property type="entry name" value="NAD kinase/diacylglycerol kinase-like"/>
    <property type="match status" value="1"/>
</dbReference>
<dbReference type="GO" id="GO:0016301">
    <property type="term" value="F:kinase activity"/>
    <property type="evidence" value="ECO:0007669"/>
    <property type="project" value="InterPro"/>
</dbReference>
<evidence type="ECO:0000313" key="3">
    <source>
        <dbReference type="Proteomes" id="UP000176303"/>
    </source>
</evidence>
<accession>A0A1F7U6Z8</accession>
<name>A0A1F7U6Z8_9BACT</name>